<dbReference type="GO" id="GO:0003676">
    <property type="term" value="F:nucleic acid binding"/>
    <property type="evidence" value="ECO:0007669"/>
    <property type="project" value="InterPro"/>
</dbReference>
<feature type="domain" description="RNase H type-1" evidence="1">
    <location>
        <begin position="89"/>
        <end position="149"/>
    </location>
</feature>
<keyword evidence="3" id="KW-1185">Reference proteome</keyword>
<evidence type="ECO:0000313" key="3">
    <source>
        <dbReference type="Proteomes" id="UP000516437"/>
    </source>
</evidence>
<proteinExistence type="predicted"/>
<evidence type="ECO:0000313" key="2">
    <source>
        <dbReference type="EMBL" id="KAB1224297.1"/>
    </source>
</evidence>
<dbReference type="Proteomes" id="UP000516437">
    <property type="component" value="Chromosome 2"/>
</dbReference>
<name>A0A6A1WKA8_9ROSI</name>
<organism evidence="2 3">
    <name type="scientific">Morella rubra</name>
    <name type="common">Chinese bayberry</name>
    <dbReference type="NCBI Taxonomy" id="262757"/>
    <lineage>
        <taxon>Eukaryota</taxon>
        <taxon>Viridiplantae</taxon>
        <taxon>Streptophyta</taxon>
        <taxon>Embryophyta</taxon>
        <taxon>Tracheophyta</taxon>
        <taxon>Spermatophyta</taxon>
        <taxon>Magnoliopsida</taxon>
        <taxon>eudicotyledons</taxon>
        <taxon>Gunneridae</taxon>
        <taxon>Pentapetalae</taxon>
        <taxon>rosids</taxon>
        <taxon>fabids</taxon>
        <taxon>Fagales</taxon>
        <taxon>Myricaceae</taxon>
        <taxon>Morella</taxon>
    </lineage>
</organism>
<dbReference type="OrthoDB" id="930973at2759"/>
<protein>
    <recommendedName>
        <fullName evidence="1">RNase H type-1 domain-containing protein</fullName>
    </recommendedName>
</protein>
<gene>
    <name evidence="2" type="ORF">CJ030_MR2G000929</name>
</gene>
<evidence type="ECO:0000259" key="1">
    <source>
        <dbReference type="Pfam" id="PF13456"/>
    </source>
</evidence>
<sequence>MAQLVKFLIVEKGGTDMHQREHQALIINAAIVIDTLWQARNNFLHNDKAVIPQNLTKSVTSRVNDHLLAWAEMDMVANKIWKPPDPGWLEKVQFENDSLLLVKEITSSPDPAVWNISTQVEFILSQLSQFLEWKINWIPRTSNQMVHDLRAKWAPRTSTEVFIPVNSIPLSIICCDL</sequence>
<dbReference type="Pfam" id="PF13456">
    <property type="entry name" value="RVT_3"/>
    <property type="match status" value="1"/>
</dbReference>
<dbReference type="EMBL" id="RXIC02000020">
    <property type="protein sequence ID" value="KAB1224297.1"/>
    <property type="molecule type" value="Genomic_DNA"/>
</dbReference>
<comment type="caution">
    <text evidence="2">The sequence shown here is derived from an EMBL/GenBank/DDBJ whole genome shotgun (WGS) entry which is preliminary data.</text>
</comment>
<dbReference type="InterPro" id="IPR002156">
    <property type="entry name" value="RNaseH_domain"/>
</dbReference>
<dbReference type="AlphaFoldDB" id="A0A6A1WKA8"/>
<dbReference type="GO" id="GO:0004523">
    <property type="term" value="F:RNA-DNA hybrid ribonuclease activity"/>
    <property type="evidence" value="ECO:0007669"/>
    <property type="project" value="InterPro"/>
</dbReference>
<reference evidence="2 3" key="1">
    <citation type="journal article" date="2019" name="Plant Biotechnol. J.">
        <title>The red bayberry genome and genetic basis of sex determination.</title>
        <authorList>
            <person name="Jia H.M."/>
            <person name="Jia H.J."/>
            <person name="Cai Q.L."/>
            <person name="Wang Y."/>
            <person name="Zhao H.B."/>
            <person name="Yang W.F."/>
            <person name="Wang G.Y."/>
            <person name="Li Y.H."/>
            <person name="Zhan D.L."/>
            <person name="Shen Y.T."/>
            <person name="Niu Q.F."/>
            <person name="Chang L."/>
            <person name="Qiu J."/>
            <person name="Zhao L."/>
            <person name="Xie H.B."/>
            <person name="Fu W.Y."/>
            <person name="Jin J."/>
            <person name="Li X.W."/>
            <person name="Jiao Y."/>
            <person name="Zhou C.C."/>
            <person name="Tu T."/>
            <person name="Chai C.Y."/>
            <person name="Gao J.L."/>
            <person name="Fan L.J."/>
            <person name="van de Weg E."/>
            <person name="Wang J.Y."/>
            <person name="Gao Z.S."/>
        </authorList>
    </citation>
    <scope>NUCLEOTIDE SEQUENCE [LARGE SCALE GENOMIC DNA]</scope>
    <source>
        <tissue evidence="2">Leaves</tissue>
    </source>
</reference>
<accession>A0A6A1WKA8</accession>